<reference evidence="2" key="1">
    <citation type="journal article" date="2021" name="Mol. Plant Microbe Interact.">
        <title>Complete Genome Sequence of the Plant-Pathogenic Fungus Colletotrichum lupini.</title>
        <authorList>
            <person name="Baroncelli R."/>
            <person name="Pensec F."/>
            <person name="Da Lio D."/>
            <person name="Boufleur T."/>
            <person name="Vicente I."/>
            <person name="Sarrocco S."/>
            <person name="Picot A."/>
            <person name="Baraldi E."/>
            <person name="Sukno S."/>
            <person name="Thon M."/>
            <person name="Le Floch G."/>
        </authorList>
    </citation>
    <scope>NUCLEOTIDE SEQUENCE</scope>
    <source>
        <strain evidence="2">IMI 504893</strain>
    </source>
</reference>
<gene>
    <name evidence="2" type="ORF">CLUP02_12922</name>
</gene>
<organism evidence="2 3">
    <name type="scientific">Colletotrichum lupini</name>
    <dbReference type="NCBI Taxonomy" id="145971"/>
    <lineage>
        <taxon>Eukaryota</taxon>
        <taxon>Fungi</taxon>
        <taxon>Dikarya</taxon>
        <taxon>Ascomycota</taxon>
        <taxon>Pezizomycotina</taxon>
        <taxon>Sordariomycetes</taxon>
        <taxon>Hypocreomycetidae</taxon>
        <taxon>Glomerellales</taxon>
        <taxon>Glomerellaceae</taxon>
        <taxon>Colletotrichum</taxon>
        <taxon>Colletotrichum acutatum species complex</taxon>
    </lineage>
</organism>
<dbReference type="RefSeq" id="XP_049149026.1">
    <property type="nucleotide sequence ID" value="XM_049291880.1"/>
</dbReference>
<protein>
    <submittedName>
        <fullName evidence="2">Uncharacterized protein</fullName>
    </submittedName>
</protein>
<dbReference type="GeneID" id="73346890"/>
<keyword evidence="3" id="KW-1185">Reference proteome</keyword>
<feature type="region of interest" description="Disordered" evidence="1">
    <location>
        <begin position="40"/>
        <end position="67"/>
    </location>
</feature>
<dbReference type="KEGG" id="clup:CLUP02_12922"/>
<proteinExistence type="predicted"/>
<accession>A0A9Q8T1H2</accession>
<evidence type="ECO:0000256" key="1">
    <source>
        <dbReference type="SAM" id="MobiDB-lite"/>
    </source>
</evidence>
<dbReference type="EMBL" id="CP019478">
    <property type="protein sequence ID" value="UQC87417.1"/>
    <property type="molecule type" value="Genomic_DNA"/>
</dbReference>
<feature type="compositionally biased region" description="Basic and acidic residues" evidence="1">
    <location>
        <begin position="46"/>
        <end position="56"/>
    </location>
</feature>
<evidence type="ECO:0000313" key="2">
    <source>
        <dbReference type="EMBL" id="UQC87417.1"/>
    </source>
</evidence>
<dbReference type="AlphaFoldDB" id="A0A9Q8T1H2"/>
<dbReference type="Proteomes" id="UP000830671">
    <property type="component" value="Chromosome 6"/>
</dbReference>
<sequence>MAIWRSAKSERLLATRLPDQPRKSRERAVKLKPLLPPRLITGEFSGKNDETRRTDAKVFQSSKPTRTDQRCCPVDYGFLLMLRRWTVLQRTGVGRYDSERKKAREYDSGISPKT</sequence>
<name>A0A9Q8T1H2_9PEZI</name>
<evidence type="ECO:0000313" key="3">
    <source>
        <dbReference type="Proteomes" id="UP000830671"/>
    </source>
</evidence>